<dbReference type="Proteomes" id="UP000186817">
    <property type="component" value="Unassembled WGS sequence"/>
</dbReference>
<organism evidence="1 2">
    <name type="scientific">Symbiodinium microadriaticum</name>
    <name type="common">Dinoflagellate</name>
    <name type="synonym">Zooxanthella microadriatica</name>
    <dbReference type="NCBI Taxonomy" id="2951"/>
    <lineage>
        <taxon>Eukaryota</taxon>
        <taxon>Sar</taxon>
        <taxon>Alveolata</taxon>
        <taxon>Dinophyceae</taxon>
        <taxon>Suessiales</taxon>
        <taxon>Symbiodiniaceae</taxon>
        <taxon>Symbiodinium</taxon>
    </lineage>
</organism>
<keyword evidence="2" id="KW-1185">Reference proteome</keyword>
<protein>
    <submittedName>
        <fullName evidence="1">Uncharacterized protein</fullName>
    </submittedName>
</protein>
<gene>
    <name evidence="1" type="ORF">AK812_SmicGene14170</name>
</gene>
<sequence length="169" mass="19234">MTLWLLLLVAFACADPLGEEIYKKFVDISRVLQFKHSPDALEYIRDWVQEDITDWAPQGERALRKHIVTLMYGDDDDEKIRAVLVYSNVCEMQMMLGSQLFADEAHAMQTNPGIAAVLHQLHIGTDDQNAYGLADAVHKHLNSTADLSLFGSQMQAVRDRMQDRRDSEL</sequence>
<comment type="caution">
    <text evidence="1">The sequence shown here is derived from an EMBL/GenBank/DDBJ whole genome shotgun (WGS) entry which is preliminary data.</text>
</comment>
<dbReference type="AlphaFoldDB" id="A0A1Q9E6C1"/>
<accession>A0A1Q9E6C1</accession>
<proteinExistence type="predicted"/>
<evidence type="ECO:0000313" key="1">
    <source>
        <dbReference type="EMBL" id="OLQ02961.1"/>
    </source>
</evidence>
<dbReference type="EMBL" id="LSRX01000250">
    <property type="protein sequence ID" value="OLQ02961.1"/>
    <property type="molecule type" value="Genomic_DNA"/>
</dbReference>
<dbReference type="OrthoDB" id="408337at2759"/>
<evidence type="ECO:0000313" key="2">
    <source>
        <dbReference type="Proteomes" id="UP000186817"/>
    </source>
</evidence>
<name>A0A1Q9E6C1_SYMMI</name>
<reference evidence="1 2" key="1">
    <citation type="submission" date="2016-02" db="EMBL/GenBank/DDBJ databases">
        <title>Genome analysis of coral dinoflagellate symbionts highlights evolutionary adaptations to a symbiotic lifestyle.</title>
        <authorList>
            <person name="Aranda M."/>
            <person name="Li Y."/>
            <person name="Liew Y.J."/>
            <person name="Baumgarten S."/>
            <person name="Simakov O."/>
            <person name="Wilson M."/>
            <person name="Piel J."/>
            <person name="Ashoor H."/>
            <person name="Bougouffa S."/>
            <person name="Bajic V.B."/>
            <person name="Ryu T."/>
            <person name="Ravasi T."/>
            <person name="Bayer T."/>
            <person name="Micklem G."/>
            <person name="Kim H."/>
            <person name="Bhak J."/>
            <person name="Lajeunesse T.C."/>
            <person name="Voolstra C.R."/>
        </authorList>
    </citation>
    <scope>NUCLEOTIDE SEQUENCE [LARGE SCALE GENOMIC DNA]</scope>
    <source>
        <strain evidence="1 2">CCMP2467</strain>
    </source>
</reference>